<reference evidence="12 13" key="1">
    <citation type="submission" date="2020-07" db="EMBL/GenBank/DDBJ databases">
        <authorList>
            <person name="Xu S."/>
            <person name="Li A."/>
        </authorList>
    </citation>
    <scope>NUCLEOTIDE SEQUENCE [LARGE SCALE GENOMIC DNA]</scope>
    <source>
        <strain evidence="12 13">SG-8</strain>
    </source>
</reference>
<dbReference type="Pfam" id="PF01725">
    <property type="entry name" value="Ham1p_like"/>
    <property type="match status" value="1"/>
</dbReference>
<dbReference type="InterPro" id="IPR002637">
    <property type="entry name" value="RdgB/HAM1"/>
</dbReference>
<dbReference type="GO" id="GO:0017111">
    <property type="term" value="F:ribonucleoside triphosphate phosphatase activity"/>
    <property type="evidence" value="ECO:0007669"/>
    <property type="project" value="InterPro"/>
</dbReference>
<keyword evidence="4 10" id="KW-0547">Nucleotide-binding</keyword>
<evidence type="ECO:0000256" key="9">
    <source>
        <dbReference type="ARBA" id="ARBA00052017"/>
    </source>
</evidence>
<comment type="function">
    <text evidence="10">Pyrophosphatase that catalyzes the hydrolysis of nucleoside triphosphates to their monophosphate derivatives, with a high preference for the non-canonical purine nucleotides XTP (xanthosine triphosphate), dITP (deoxyinosine triphosphate) and ITP. Seems to function as a house-cleaning enzyme that removes non-canonical purine nucleotides from the nucleotide pool, thus preventing their incorporation into DNA/RNA and avoiding chromosomal lesions.</text>
</comment>
<feature type="binding site" evidence="10">
    <location>
        <position position="44"/>
    </location>
    <ligand>
        <name>Mg(2+)</name>
        <dbReference type="ChEBI" id="CHEBI:18420"/>
    </ligand>
</feature>
<evidence type="ECO:0000256" key="3">
    <source>
        <dbReference type="ARBA" id="ARBA00022723"/>
    </source>
</evidence>
<dbReference type="PANTHER" id="PTHR11067:SF9">
    <property type="entry name" value="INOSINE TRIPHOSPHATE PYROPHOSPHATASE"/>
    <property type="match status" value="1"/>
</dbReference>
<evidence type="ECO:0000256" key="2">
    <source>
        <dbReference type="ARBA" id="ARBA00011738"/>
    </source>
</evidence>
<dbReference type="AlphaFoldDB" id="A0A7W3U3N1"/>
<dbReference type="SUPFAM" id="SSF52972">
    <property type="entry name" value="ITPase-like"/>
    <property type="match status" value="1"/>
</dbReference>
<organism evidence="12 13">
    <name type="scientific">Marilutibacter penaei</name>
    <dbReference type="NCBI Taxonomy" id="2759900"/>
    <lineage>
        <taxon>Bacteria</taxon>
        <taxon>Pseudomonadati</taxon>
        <taxon>Pseudomonadota</taxon>
        <taxon>Gammaproteobacteria</taxon>
        <taxon>Lysobacterales</taxon>
        <taxon>Lysobacteraceae</taxon>
        <taxon>Marilutibacter</taxon>
    </lineage>
</organism>
<dbReference type="GO" id="GO:0000166">
    <property type="term" value="F:nucleotide binding"/>
    <property type="evidence" value="ECO:0007669"/>
    <property type="project" value="UniProtKB-KW"/>
</dbReference>
<keyword evidence="13" id="KW-1185">Reference proteome</keyword>
<feature type="binding site" evidence="10">
    <location>
        <position position="73"/>
    </location>
    <ligand>
        <name>Mg(2+)</name>
        <dbReference type="ChEBI" id="CHEBI:18420"/>
    </ligand>
</feature>
<dbReference type="GO" id="GO:0036220">
    <property type="term" value="F:ITP diphosphatase activity"/>
    <property type="evidence" value="ECO:0007669"/>
    <property type="project" value="UniProtKB-UniRule"/>
</dbReference>
<dbReference type="InterPro" id="IPR020922">
    <property type="entry name" value="dITP/XTP_pyrophosphatase"/>
</dbReference>
<evidence type="ECO:0000256" key="1">
    <source>
        <dbReference type="ARBA" id="ARBA00008023"/>
    </source>
</evidence>
<dbReference type="FunFam" id="3.90.950.10:FF:000001">
    <property type="entry name" value="dITP/XTP pyrophosphatase"/>
    <property type="match status" value="1"/>
</dbReference>
<dbReference type="RefSeq" id="WP_182669082.1">
    <property type="nucleotide sequence ID" value="NZ_JACHTE010000004.1"/>
</dbReference>
<feature type="binding site" evidence="10">
    <location>
        <begin position="186"/>
        <end position="187"/>
    </location>
    <ligand>
        <name>substrate</name>
    </ligand>
</feature>
<dbReference type="GO" id="GO:0035870">
    <property type="term" value="F:dITP diphosphatase activity"/>
    <property type="evidence" value="ECO:0007669"/>
    <property type="project" value="UniProtKB-UniRule"/>
</dbReference>
<feature type="binding site" evidence="10">
    <location>
        <begin position="12"/>
        <end position="17"/>
    </location>
    <ligand>
        <name>substrate</name>
    </ligand>
</feature>
<dbReference type="HAMAP" id="MF_01405">
    <property type="entry name" value="Non_canon_purine_NTPase"/>
    <property type="match status" value="1"/>
</dbReference>
<protein>
    <recommendedName>
        <fullName evidence="10">dITP/XTP pyrophosphatase</fullName>
        <ecNumber evidence="10">3.6.1.66</ecNumber>
    </recommendedName>
    <alternativeName>
        <fullName evidence="10">Non-canonical purine NTP pyrophosphatase</fullName>
    </alternativeName>
    <alternativeName>
        <fullName evidence="10">Non-standard purine NTP pyrophosphatase</fullName>
    </alternativeName>
    <alternativeName>
        <fullName evidence="10">Nucleoside-triphosphate diphosphatase</fullName>
    </alternativeName>
    <alternativeName>
        <fullName evidence="10">Nucleoside-triphosphate pyrophosphatase</fullName>
        <shortName evidence="10">NTPase</shortName>
    </alternativeName>
</protein>
<feature type="binding site" evidence="10">
    <location>
        <begin position="158"/>
        <end position="161"/>
    </location>
    <ligand>
        <name>substrate</name>
    </ligand>
</feature>
<dbReference type="GO" id="GO:0009146">
    <property type="term" value="P:purine nucleoside triphosphate catabolic process"/>
    <property type="evidence" value="ECO:0007669"/>
    <property type="project" value="UniProtKB-UniRule"/>
</dbReference>
<dbReference type="CDD" id="cd00515">
    <property type="entry name" value="HAM1"/>
    <property type="match status" value="1"/>
</dbReference>
<evidence type="ECO:0000313" key="12">
    <source>
        <dbReference type="EMBL" id="MBB1088318.1"/>
    </source>
</evidence>
<evidence type="ECO:0000256" key="4">
    <source>
        <dbReference type="ARBA" id="ARBA00022741"/>
    </source>
</evidence>
<comment type="catalytic activity">
    <reaction evidence="8 10">
        <text>dITP + H2O = dIMP + diphosphate + H(+)</text>
        <dbReference type="Rhea" id="RHEA:28342"/>
        <dbReference type="ChEBI" id="CHEBI:15377"/>
        <dbReference type="ChEBI" id="CHEBI:15378"/>
        <dbReference type="ChEBI" id="CHEBI:33019"/>
        <dbReference type="ChEBI" id="CHEBI:61194"/>
        <dbReference type="ChEBI" id="CHEBI:61382"/>
        <dbReference type="EC" id="3.6.1.66"/>
    </reaction>
</comment>
<proteinExistence type="inferred from homology"/>
<dbReference type="GO" id="GO:0036222">
    <property type="term" value="F:XTP diphosphatase activity"/>
    <property type="evidence" value="ECO:0007669"/>
    <property type="project" value="UniProtKB-UniRule"/>
</dbReference>
<dbReference type="Proteomes" id="UP000552587">
    <property type="component" value="Unassembled WGS sequence"/>
</dbReference>
<comment type="catalytic activity">
    <reaction evidence="9 10">
        <text>XTP + H2O = XMP + diphosphate + H(+)</text>
        <dbReference type="Rhea" id="RHEA:28610"/>
        <dbReference type="ChEBI" id="CHEBI:15377"/>
        <dbReference type="ChEBI" id="CHEBI:15378"/>
        <dbReference type="ChEBI" id="CHEBI:33019"/>
        <dbReference type="ChEBI" id="CHEBI:57464"/>
        <dbReference type="ChEBI" id="CHEBI:61314"/>
        <dbReference type="EC" id="3.6.1.66"/>
    </reaction>
</comment>
<dbReference type="EC" id="3.6.1.66" evidence="10"/>
<evidence type="ECO:0000256" key="6">
    <source>
        <dbReference type="ARBA" id="ARBA00022842"/>
    </source>
</evidence>
<evidence type="ECO:0000256" key="8">
    <source>
        <dbReference type="ARBA" id="ARBA00051875"/>
    </source>
</evidence>
<comment type="subunit">
    <text evidence="2 10">Homodimer.</text>
</comment>
<evidence type="ECO:0000256" key="10">
    <source>
        <dbReference type="HAMAP-Rule" id="MF_01405"/>
    </source>
</evidence>
<dbReference type="GO" id="GO:0005829">
    <property type="term" value="C:cytosol"/>
    <property type="evidence" value="ECO:0007669"/>
    <property type="project" value="TreeGrafter"/>
</dbReference>
<keyword evidence="5 10" id="KW-0378">Hydrolase</keyword>
<feature type="active site" description="Proton acceptor" evidence="10">
    <location>
        <position position="73"/>
    </location>
</feature>
<feature type="binding site" evidence="10">
    <location>
        <position position="74"/>
    </location>
    <ligand>
        <name>substrate</name>
    </ligand>
</feature>
<dbReference type="EMBL" id="JACHTE010000004">
    <property type="protein sequence ID" value="MBB1088318.1"/>
    <property type="molecule type" value="Genomic_DNA"/>
</dbReference>
<sequence>MAPPSPRWVLASGNAGKLREFRALFAGAGVEVVPQGEMGVEDIEETGLSFIENALLKARHAARMTGLPALADDSGLCVDALGGAPGLYSARYAGRHGDAGANIAKLLDELDGMSDAARQARFVAVIVLLSSPEDPRPVVCEGVWEGRILHAPLGDGGFGYDPVFLPDGHACSAAQLDPALKNRISHRGQALAGLRRQLNR</sequence>
<evidence type="ECO:0000313" key="13">
    <source>
        <dbReference type="Proteomes" id="UP000552587"/>
    </source>
</evidence>
<keyword evidence="7 10" id="KW-0546">Nucleotide metabolism</keyword>
<evidence type="ECO:0000256" key="11">
    <source>
        <dbReference type="RuleBase" id="RU003781"/>
    </source>
</evidence>
<comment type="catalytic activity">
    <reaction evidence="10">
        <text>ITP + H2O = IMP + diphosphate + H(+)</text>
        <dbReference type="Rhea" id="RHEA:29399"/>
        <dbReference type="ChEBI" id="CHEBI:15377"/>
        <dbReference type="ChEBI" id="CHEBI:15378"/>
        <dbReference type="ChEBI" id="CHEBI:33019"/>
        <dbReference type="ChEBI" id="CHEBI:58053"/>
        <dbReference type="ChEBI" id="CHEBI:61402"/>
        <dbReference type="EC" id="3.6.1.66"/>
    </reaction>
</comment>
<dbReference type="GO" id="GO:0009117">
    <property type="term" value="P:nucleotide metabolic process"/>
    <property type="evidence" value="ECO:0007669"/>
    <property type="project" value="UniProtKB-KW"/>
</dbReference>
<dbReference type="NCBIfam" id="TIGR00042">
    <property type="entry name" value="RdgB/HAM1 family non-canonical purine NTP pyrophosphatase"/>
    <property type="match status" value="1"/>
</dbReference>
<keyword evidence="3 10" id="KW-0479">Metal-binding</keyword>
<evidence type="ECO:0000256" key="7">
    <source>
        <dbReference type="ARBA" id="ARBA00023080"/>
    </source>
</evidence>
<dbReference type="GO" id="GO:0046872">
    <property type="term" value="F:metal ion binding"/>
    <property type="evidence" value="ECO:0007669"/>
    <property type="project" value="UniProtKB-KW"/>
</dbReference>
<name>A0A7W3U3N1_9GAMM</name>
<comment type="caution">
    <text evidence="12">The sequence shown here is derived from an EMBL/GenBank/DDBJ whole genome shotgun (WGS) entry which is preliminary data.</text>
</comment>
<comment type="similarity">
    <text evidence="1 10 11">Belongs to the HAM1 NTPase family.</text>
</comment>
<accession>A0A7W3U3N1</accession>
<evidence type="ECO:0000256" key="5">
    <source>
        <dbReference type="ARBA" id="ARBA00022801"/>
    </source>
</evidence>
<dbReference type="PANTHER" id="PTHR11067">
    <property type="entry name" value="INOSINE TRIPHOSPHATE PYROPHOSPHATASE/HAM1 PROTEIN"/>
    <property type="match status" value="1"/>
</dbReference>
<keyword evidence="6 10" id="KW-0460">Magnesium</keyword>
<comment type="cofactor">
    <cofactor evidence="10">
        <name>Mg(2+)</name>
        <dbReference type="ChEBI" id="CHEBI:18420"/>
    </cofactor>
    <text evidence="10">Binds 1 Mg(2+) ion per subunit.</text>
</comment>
<dbReference type="InterPro" id="IPR029001">
    <property type="entry name" value="ITPase-like_fam"/>
</dbReference>
<gene>
    <name evidence="12" type="primary">rdgB</name>
    <name evidence="12" type="ORF">H4F99_07405</name>
</gene>
<feature type="binding site" evidence="10">
    <location>
        <position position="181"/>
    </location>
    <ligand>
        <name>substrate</name>
    </ligand>
</feature>
<dbReference type="Gene3D" id="3.90.950.10">
    <property type="match status" value="1"/>
</dbReference>